<feature type="transmembrane region" description="Helical" evidence="6">
    <location>
        <begin position="149"/>
        <end position="167"/>
    </location>
</feature>
<dbReference type="RefSeq" id="WP_255900721.1">
    <property type="nucleotide sequence ID" value="NZ_JAFMZO010000002.1"/>
</dbReference>
<dbReference type="InterPro" id="IPR017850">
    <property type="entry name" value="Alkaline_phosphatase_core_sf"/>
</dbReference>
<evidence type="ECO:0000256" key="3">
    <source>
        <dbReference type="ARBA" id="ARBA00022692"/>
    </source>
</evidence>
<organism evidence="8 9">
    <name type="scientific">Paradesertivirga mongoliensis</name>
    <dbReference type="NCBI Taxonomy" id="2100740"/>
    <lineage>
        <taxon>Bacteria</taxon>
        <taxon>Pseudomonadati</taxon>
        <taxon>Bacteroidota</taxon>
        <taxon>Sphingobacteriia</taxon>
        <taxon>Sphingobacteriales</taxon>
        <taxon>Sphingobacteriaceae</taxon>
        <taxon>Paradesertivirga</taxon>
    </lineage>
</organism>
<dbReference type="InterPro" id="IPR000917">
    <property type="entry name" value="Sulfatase_N"/>
</dbReference>
<keyword evidence="2" id="KW-1003">Cell membrane</keyword>
<dbReference type="Proteomes" id="UP001597387">
    <property type="component" value="Unassembled WGS sequence"/>
</dbReference>
<keyword evidence="4 6" id="KW-1133">Transmembrane helix</keyword>
<reference evidence="9" key="1">
    <citation type="journal article" date="2019" name="Int. J. Syst. Evol. Microbiol.">
        <title>The Global Catalogue of Microorganisms (GCM) 10K type strain sequencing project: providing services to taxonomists for standard genome sequencing and annotation.</title>
        <authorList>
            <consortium name="The Broad Institute Genomics Platform"/>
            <consortium name="The Broad Institute Genome Sequencing Center for Infectious Disease"/>
            <person name="Wu L."/>
            <person name="Ma J."/>
        </authorList>
    </citation>
    <scope>NUCLEOTIDE SEQUENCE [LARGE SCALE GENOMIC DNA]</scope>
    <source>
        <strain evidence="9">KCTC 42217</strain>
    </source>
</reference>
<dbReference type="PANTHER" id="PTHR47371">
    <property type="entry name" value="LIPOTEICHOIC ACID SYNTHASE"/>
    <property type="match status" value="1"/>
</dbReference>
<dbReference type="SUPFAM" id="SSF53649">
    <property type="entry name" value="Alkaline phosphatase-like"/>
    <property type="match status" value="1"/>
</dbReference>
<protein>
    <submittedName>
        <fullName evidence="8">LTA synthase family protein</fullName>
        <ecNumber evidence="8">2.7.8.-</ecNumber>
    </submittedName>
</protein>
<name>A0ABW4ZNL8_9SPHI</name>
<keyword evidence="3 6" id="KW-0812">Transmembrane</keyword>
<evidence type="ECO:0000256" key="2">
    <source>
        <dbReference type="ARBA" id="ARBA00022475"/>
    </source>
</evidence>
<keyword evidence="5 6" id="KW-0472">Membrane</keyword>
<keyword evidence="9" id="KW-1185">Reference proteome</keyword>
<evidence type="ECO:0000256" key="6">
    <source>
        <dbReference type="SAM" id="Phobius"/>
    </source>
</evidence>
<evidence type="ECO:0000313" key="8">
    <source>
        <dbReference type="EMBL" id="MFD2163535.1"/>
    </source>
</evidence>
<comment type="subcellular location">
    <subcellularLocation>
        <location evidence="1">Cell membrane</location>
        <topology evidence="1">Multi-pass membrane protein</topology>
    </subcellularLocation>
</comment>
<evidence type="ECO:0000256" key="4">
    <source>
        <dbReference type="ARBA" id="ARBA00022989"/>
    </source>
</evidence>
<gene>
    <name evidence="8" type="ORF">ACFSJU_14090</name>
</gene>
<dbReference type="Gene3D" id="3.40.720.10">
    <property type="entry name" value="Alkaline Phosphatase, subunit A"/>
    <property type="match status" value="1"/>
</dbReference>
<dbReference type="PANTHER" id="PTHR47371:SF3">
    <property type="entry name" value="PHOSPHOGLYCEROL TRANSFERASE I"/>
    <property type="match status" value="1"/>
</dbReference>
<feature type="transmembrane region" description="Helical" evidence="6">
    <location>
        <begin position="94"/>
        <end position="112"/>
    </location>
</feature>
<feature type="domain" description="Sulfatase N-terminal" evidence="7">
    <location>
        <begin position="302"/>
        <end position="589"/>
    </location>
</feature>
<feature type="transmembrane region" description="Helical" evidence="6">
    <location>
        <begin position="12"/>
        <end position="33"/>
    </location>
</feature>
<comment type="caution">
    <text evidence="8">The sequence shown here is derived from an EMBL/GenBank/DDBJ whole genome shotgun (WGS) entry which is preliminary data.</text>
</comment>
<sequence>MDYQINRFFNNFYRLFKIYVFYLAVFTLFRLWFLVRLGDFKELIKLPGDISLAFLRGMQFDTMIICYLLLIPFLIYLAGIFISSKEYTRKSTSFIIWYTGIMLALSLVILFIDQYYYNYFQTHISVIIFGLADDDSQTVMSSVWTDYPIIRIAMAWLGLIFAFKYYLKRINARPDLNFNVNSNLKVASVIILMGIYFLGIRESLGTYPLRIEDSHVSDNKFINFLTINGIYAFKNSYRERKQSENIVENELKNLKALGYESPASAARDYFVADSLAHISDETAFEKLFDKTPYNPQLEKNKPNVVFVFMESMSNHNMDFDSEQMNVLGNLRKHFKEDVLYRNFVSSGNTTIQSLEYLMVNSPISLSQSKYRFTQFPSSVAIPFKNAGYQTNFITGGKVNWREMDKFAAKQRFDRIKGMKHIQAELAKCEANKWGVYDEYLFNYVYEQLSAEKEQPKFFFVQTTTNHTPFELPLSYKPYKINIADSLKEKLLVKEELAVKNLNAYQYANNSLGIFLDKIKNSDLGRNTIVVMTGDHNNLMLFDFDELHQLQQRGVPLYMYIPEKYKPQAALDTSVFASHKDVFPTIFNLALSNQTYFSVGNNLLKATDADKAKYFAMNIGSSTSFSDYAAVNYSTLSAFYNWQNKNTKVLGKVRRSAEADELLRRSRANYALSMFYILDQISKDKKQTKGRKLAQL</sequence>
<proteinExistence type="predicted"/>
<dbReference type="Pfam" id="PF00884">
    <property type="entry name" value="Sulfatase"/>
    <property type="match status" value="1"/>
</dbReference>
<accession>A0ABW4ZNL8</accession>
<evidence type="ECO:0000256" key="5">
    <source>
        <dbReference type="ARBA" id="ARBA00023136"/>
    </source>
</evidence>
<dbReference type="InterPro" id="IPR050448">
    <property type="entry name" value="OpgB/LTA_synthase_biosynth"/>
</dbReference>
<feature type="transmembrane region" description="Helical" evidence="6">
    <location>
        <begin position="179"/>
        <end position="199"/>
    </location>
</feature>
<dbReference type="EC" id="2.7.8.-" evidence="8"/>
<feature type="transmembrane region" description="Helical" evidence="6">
    <location>
        <begin position="62"/>
        <end position="82"/>
    </location>
</feature>
<dbReference type="GO" id="GO:0016740">
    <property type="term" value="F:transferase activity"/>
    <property type="evidence" value="ECO:0007669"/>
    <property type="project" value="UniProtKB-KW"/>
</dbReference>
<evidence type="ECO:0000256" key="1">
    <source>
        <dbReference type="ARBA" id="ARBA00004651"/>
    </source>
</evidence>
<evidence type="ECO:0000313" key="9">
    <source>
        <dbReference type="Proteomes" id="UP001597387"/>
    </source>
</evidence>
<evidence type="ECO:0000259" key="7">
    <source>
        <dbReference type="Pfam" id="PF00884"/>
    </source>
</evidence>
<dbReference type="EMBL" id="JBHUHZ010000002">
    <property type="protein sequence ID" value="MFD2163535.1"/>
    <property type="molecule type" value="Genomic_DNA"/>
</dbReference>
<keyword evidence="8" id="KW-0808">Transferase</keyword>
<dbReference type="CDD" id="cd16015">
    <property type="entry name" value="LTA_synthase"/>
    <property type="match status" value="1"/>
</dbReference>